<reference evidence="9" key="1">
    <citation type="journal article" date="2019" name="Int. J. Syst. Evol. Microbiol.">
        <title>The Global Catalogue of Microorganisms (GCM) 10K type strain sequencing project: providing services to taxonomists for standard genome sequencing and annotation.</title>
        <authorList>
            <consortium name="The Broad Institute Genomics Platform"/>
            <consortium name="The Broad Institute Genome Sequencing Center for Infectious Disease"/>
            <person name="Wu L."/>
            <person name="Ma J."/>
        </authorList>
    </citation>
    <scope>NUCLEOTIDE SEQUENCE [LARGE SCALE GENOMIC DNA]</scope>
    <source>
        <strain evidence="9">CGMCC 1.3240</strain>
    </source>
</reference>
<evidence type="ECO:0000256" key="6">
    <source>
        <dbReference type="NCBIfam" id="TIGR01744"/>
    </source>
</evidence>
<comment type="catalytic activity">
    <reaction evidence="5">
        <text>XMP + diphosphate = xanthine + 5-phospho-alpha-D-ribose 1-diphosphate</text>
        <dbReference type="Rhea" id="RHEA:10800"/>
        <dbReference type="ChEBI" id="CHEBI:17712"/>
        <dbReference type="ChEBI" id="CHEBI:33019"/>
        <dbReference type="ChEBI" id="CHEBI:57464"/>
        <dbReference type="ChEBI" id="CHEBI:58017"/>
        <dbReference type="EC" id="2.4.2.22"/>
    </reaction>
</comment>
<dbReference type="GO" id="GO:0000310">
    <property type="term" value="F:xanthine phosphoribosyltransferase activity"/>
    <property type="evidence" value="ECO:0007669"/>
    <property type="project" value="UniProtKB-EC"/>
</dbReference>
<accession>A0ABW0VU37</accession>
<dbReference type="Gene3D" id="3.40.50.2020">
    <property type="match status" value="1"/>
</dbReference>
<protein>
    <recommendedName>
        <fullName evidence="5 6">Xanthine phosphoribosyltransferase</fullName>
        <shortName evidence="5">XPRTase</shortName>
        <ecNumber evidence="5 6">2.4.2.22</ecNumber>
    </recommendedName>
</protein>
<feature type="domain" description="Phosphoribosyltransferase" evidence="7">
    <location>
        <begin position="32"/>
        <end position="157"/>
    </location>
</feature>
<name>A0ABW0VU37_9BACL</name>
<keyword evidence="4 5" id="KW-0660">Purine salvage</keyword>
<feature type="binding site" evidence="5">
    <location>
        <position position="20"/>
    </location>
    <ligand>
        <name>xanthine</name>
        <dbReference type="ChEBI" id="CHEBI:17712"/>
    </ligand>
</feature>
<dbReference type="InterPro" id="IPR029057">
    <property type="entry name" value="PRTase-like"/>
</dbReference>
<dbReference type="InterPro" id="IPR050118">
    <property type="entry name" value="Pur/Pyrimidine_PRTase"/>
</dbReference>
<keyword evidence="9" id="KW-1185">Reference proteome</keyword>
<evidence type="ECO:0000259" key="7">
    <source>
        <dbReference type="Pfam" id="PF00156"/>
    </source>
</evidence>
<dbReference type="RefSeq" id="WP_379187834.1">
    <property type="nucleotide sequence ID" value="NZ_JBHSOW010000032.1"/>
</dbReference>
<evidence type="ECO:0000313" key="9">
    <source>
        <dbReference type="Proteomes" id="UP001596047"/>
    </source>
</evidence>
<organism evidence="8 9">
    <name type="scientific">Paenibacillus solisilvae</name>
    <dbReference type="NCBI Taxonomy" id="2486751"/>
    <lineage>
        <taxon>Bacteria</taxon>
        <taxon>Bacillati</taxon>
        <taxon>Bacillota</taxon>
        <taxon>Bacilli</taxon>
        <taxon>Bacillales</taxon>
        <taxon>Paenibacillaceae</taxon>
        <taxon>Paenibacillus</taxon>
    </lineage>
</organism>
<comment type="subunit">
    <text evidence="5">Homodimer.</text>
</comment>
<dbReference type="Proteomes" id="UP001596047">
    <property type="component" value="Unassembled WGS sequence"/>
</dbReference>
<dbReference type="EMBL" id="JBHSOW010000032">
    <property type="protein sequence ID" value="MFC5649327.1"/>
    <property type="molecule type" value="Genomic_DNA"/>
</dbReference>
<gene>
    <name evidence="5" type="primary">xpt</name>
    <name evidence="8" type="ORF">ACFPYJ_09325</name>
</gene>
<evidence type="ECO:0000256" key="1">
    <source>
        <dbReference type="ARBA" id="ARBA00022490"/>
    </source>
</evidence>
<evidence type="ECO:0000256" key="3">
    <source>
        <dbReference type="ARBA" id="ARBA00022679"/>
    </source>
</evidence>
<evidence type="ECO:0000313" key="8">
    <source>
        <dbReference type="EMBL" id="MFC5649327.1"/>
    </source>
</evidence>
<dbReference type="CDD" id="cd06223">
    <property type="entry name" value="PRTases_typeI"/>
    <property type="match status" value="1"/>
</dbReference>
<dbReference type="SUPFAM" id="SSF53271">
    <property type="entry name" value="PRTase-like"/>
    <property type="match status" value="1"/>
</dbReference>
<feature type="binding site" evidence="5">
    <location>
        <position position="27"/>
    </location>
    <ligand>
        <name>xanthine</name>
        <dbReference type="ChEBI" id="CHEBI:17712"/>
    </ligand>
</feature>
<proteinExistence type="inferred from homology"/>
<evidence type="ECO:0000256" key="2">
    <source>
        <dbReference type="ARBA" id="ARBA00022676"/>
    </source>
</evidence>
<feature type="binding site" evidence="5">
    <location>
        <begin position="128"/>
        <end position="132"/>
    </location>
    <ligand>
        <name>5-phospho-alpha-D-ribose 1-diphosphate</name>
        <dbReference type="ChEBI" id="CHEBI:58017"/>
    </ligand>
</feature>
<comment type="caution">
    <text evidence="8">The sequence shown here is derived from an EMBL/GenBank/DDBJ whole genome shotgun (WGS) entry which is preliminary data.</text>
</comment>
<dbReference type="Pfam" id="PF00156">
    <property type="entry name" value="Pribosyltran"/>
    <property type="match status" value="1"/>
</dbReference>
<sequence>MEVLKRKIIEEGIVLNDQVLKVDNFLNHQIDAALMLAIGQTFAKLFAEDGITKVLTIESSGIAPGVMTAMQLGVPLLFARKRKSLTLQEDLYTEKVYSFTKMEESEVTVSRKFLSPTDRILIIDDFLANGEAALGMARIVKQAGADAAGIGIVIEKSFQPGREKLLEQGYRVESLARIASLTDNQVTFVPDGAGTTRFLPLRKS</sequence>
<dbReference type="EC" id="2.4.2.22" evidence="5 6"/>
<keyword evidence="3 5" id="KW-0808">Transferase</keyword>
<dbReference type="InterPro" id="IPR000836">
    <property type="entry name" value="PRTase_dom"/>
</dbReference>
<evidence type="ECO:0000256" key="4">
    <source>
        <dbReference type="ARBA" id="ARBA00022726"/>
    </source>
</evidence>
<dbReference type="InterPro" id="IPR010079">
    <property type="entry name" value="Xanthine_PRibTrfase"/>
</dbReference>
<comment type="subcellular location">
    <subcellularLocation>
        <location evidence="5">Cytoplasm</location>
    </subcellularLocation>
</comment>
<comment type="pathway">
    <text evidence="5">Purine metabolism; XMP biosynthesis via salvage pathway; XMP from xanthine: step 1/1.</text>
</comment>
<feature type="binding site" evidence="5">
    <location>
        <position position="156"/>
    </location>
    <ligand>
        <name>xanthine</name>
        <dbReference type="ChEBI" id="CHEBI:17712"/>
    </ligand>
</feature>
<evidence type="ECO:0000256" key="5">
    <source>
        <dbReference type="HAMAP-Rule" id="MF_01184"/>
    </source>
</evidence>
<comment type="function">
    <text evidence="5">Converts the preformed base xanthine, a product of nucleic acid breakdown, to xanthosine 5'-monophosphate (XMP), so it can be reused for RNA or DNA synthesis.</text>
</comment>
<dbReference type="NCBIfam" id="TIGR01744">
    <property type="entry name" value="XPRTase"/>
    <property type="match status" value="1"/>
</dbReference>
<keyword evidence="2 5" id="KW-0328">Glycosyltransferase</keyword>
<dbReference type="PANTHER" id="PTHR43864">
    <property type="entry name" value="HYPOXANTHINE/GUANINE PHOSPHORIBOSYLTRANSFERASE"/>
    <property type="match status" value="1"/>
</dbReference>
<keyword evidence="1 5" id="KW-0963">Cytoplasm</keyword>
<dbReference type="PANTHER" id="PTHR43864:SF1">
    <property type="entry name" value="XANTHINE PHOSPHORIBOSYLTRANSFERASE"/>
    <property type="match status" value="1"/>
</dbReference>
<dbReference type="NCBIfam" id="NF006671">
    <property type="entry name" value="PRK09219.1"/>
    <property type="match status" value="1"/>
</dbReference>
<dbReference type="HAMAP" id="MF_01184">
    <property type="entry name" value="XPRTase"/>
    <property type="match status" value="1"/>
</dbReference>
<comment type="similarity">
    <text evidence="5">Belongs to the purine/pyrimidine phosphoribosyltransferase family. Xpt subfamily.</text>
</comment>